<dbReference type="AlphaFoldDB" id="A0A2T4UBM0"/>
<dbReference type="EMBL" id="PYYB01000005">
    <property type="protein sequence ID" value="PTL54293.1"/>
    <property type="molecule type" value="Genomic_DNA"/>
</dbReference>
<dbReference type="RefSeq" id="WP_107571235.1">
    <property type="nucleotide sequence ID" value="NZ_PYYB01000005.1"/>
</dbReference>
<name>A0A2T4UBM0_9ACTN</name>
<sequence>MSGDPLGEAQATEDALRAQLGDLIGAKARAAHEAARLDVRAGLPGADPELAALADRHRAQAARLAAEVEEVRSSLRAQEVRTESLRADAAGA</sequence>
<gene>
    <name evidence="2" type="ORF">C7Y72_21345</name>
</gene>
<proteinExistence type="predicted"/>
<comment type="caution">
    <text evidence="2">The sequence shown here is derived from an EMBL/GenBank/DDBJ whole genome shotgun (WGS) entry which is preliminary data.</text>
</comment>
<evidence type="ECO:0000313" key="3">
    <source>
        <dbReference type="Proteomes" id="UP000240739"/>
    </source>
</evidence>
<evidence type="ECO:0000313" key="2">
    <source>
        <dbReference type="EMBL" id="PTL54293.1"/>
    </source>
</evidence>
<protein>
    <submittedName>
        <fullName evidence="2">Uncharacterized protein</fullName>
    </submittedName>
</protein>
<feature type="coiled-coil region" evidence="1">
    <location>
        <begin position="54"/>
        <end position="81"/>
    </location>
</feature>
<organism evidence="2 3">
    <name type="scientific">Paraconexibacter algicola</name>
    <dbReference type="NCBI Taxonomy" id="2133960"/>
    <lineage>
        <taxon>Bacteria</taxon>
        <taxon>Bacillati</taxon>
        <taxon>Actinomycetota</taxon>
        <taxon>Thermoleophilia</taxon>
        <taxon>Solirubrobacterales</taxon>
        <taxon>Paraconexibacteraceae</taxon>
        <taxon>Paraconexibacter</taxon>
    </lineage>
</organism>
<evidence type="ECO:0000256" key="1">
    <source>
        <dbReference type="SAM" id="Coils"/>
    </source>
</evidence>
<dbReference type="Proteomes" id="UP000240739">
    <property type="component" value="Unassembled WGS sequence"/>
</dbReference>
<keyword evidence="1" id="KW-0175">Coiled coil</keyword>
<reference evidence="2 3" key="1">
    <citation type="submission" date="2018-03" db="EMBL/GenBank/DDBJ databases">
        <title>Aquarubrobacter algicola gen. nov., sp. nov., a novel actinobacterium isolated from shallow eutrophic lake during the end of cyanobacterial harmful algal blooms.</title>
        <authorList>
            <person name="Chun S.J."/>
        </authorList>
    </citation>
    <scope>NUCLEOTIDE SEQUENCE [LARGE SCALE GENOMIC DNA]</scope>
    <source>
        <strain evidence="2 3">Seoho-28</strain>
    </source>
</reference>
<accession>A0A2T4UBM0</accession>
<keyword evidence="3" id="KW-1185">Reference proteome</keyword>